<keyword evidence="2" id="KW-0812">Transmembrane</keyword>
<keyword evidence="2" id="KW-0472">Membrane</keyword>
<feature type="region of interest" description="Disordered" evidence="1">
    <location>
        <begin position="147"/>
        <end position="182"/>
    </location>
</feature>
<gene>
    <name evidence="4" type="ORF">VZT92_026753</name>
</gene>
<proteinExistence type="predicted"/>
<keyword evidence="5" id="KW-1185">Reference proteome</keyword>
<dbReference type="PANTHER" id="PTHR15191">
    <property type="entry name" value="PROTEIN CBG20567"/>
    <property type="match status" value="1"/>
</dbReference>
<evidence type="ECO:0000313" key="5">
    <source>
        <dbReference type="Proteomes" id="UP001488805"/>
    </source>
</evidence>
<feature type="compositionally biased region" description="Basic and acidic residues" evidence="1">
    <location>
        <begin position="147"/>
        <end position="160"/>
    </location>
</feature>
<evidence type="ECO:0000256" key="2">
    <source>
        <dbReference type="SAM" id="Phobius"/>
    </source>
</evidence>
<keyword evidence="2" id="KW-1133">Transmembrane helix</keyword>
<reference evidence="4 5" key="1">
    <citation type="journal article" date="2024" name="Genome Biol. Evol.">
        <title>Chromosome-level genome assembly of the viviparous eelpout Zoarces viviparus.</title>
        <authorList>
            <person name="Fuhrmann N."/>
            <person name="Brasseur M.V."/>
            <person name="Bakowski C.E."/>
            <person name="Podsiadlowski L."/>
            <person name="Prost S."/>
            <person name="Krehenwinkel H."/>
            <person name="Mayer C."/>
        </authorList>
    </citation>
    <scope>NUCLEOTIDE SEQUENCE [LARGE SCALE GENOMIC DNA]</scope>
    <source>
        <strain evidence="4">NO-MEL_2022_Ind0_liver</strain>
    </source>
</reference>
<dbReference type="Proteomes" id="UP001488805">
    <property type="component" value="Unassembled WGS sequence"/>
</dbReference>
<dbReference type="AlphaFoldDB" id="A0AAW1DTN6"/>
<evidence type="ECO:0008006" key="6">
    <source>
        <dbReference type="Google" id="ProtNLM"/>
    </source>
</evidence>
<feature type="chain" id="PRO_5043575855" description="Pituitary tumor-transforming gene 1 protein-interacting protein-like" evidence="3">
    <location>
        <begin position="34"/>
        <end position="182"/>
    </location>
</feature>
<dbReference type="PANTHER" id="PTHR15191:SF8">
    <property type="entry name" value="PITUITARY TUMOR-TRANSFORMING GENE 1 PROTEIN-INTERACTING PROTEIN-LIKE"/>
    <property type="match status" value="1"/>
</dbReference>
<feature type="signal peptide" evidence="3">
    <location>
        <begin position="1"/>
        <end position="33"/>
    </location>
</feature>
<dbReference type="EMBL" id="JBCEZU010000597">
    <property type="protein sequence ID" value="KAK9513198.1"/>
    <property type="molecule type" value="Genomic_DNA"/>
</dbReference>
<accession>A0AAW1DTN6</accession>
<organism evidence="4 5">
    <name type="scientific">Zoarces viviparus</name>
    <name type="common">Viviparous eelpout</name>
    <name type="synonym">Blennius viviparus</name>
    <dbReference type="NCBI Taxonomy" id="48416"/>
    <lineage>
        <taxon>Eukaryota</taxon>
        <taxon>Metazoa</taxon>
        <taxon>Chordata</taxon>
        <taxon>Craniata</taxon>
        <taxon>Vertebrata</taxon>
        <taxon>Euteleostomi</taxon>
        <taxon>Actinopterygii</taxon>
        <taxon>Neopterygii</taxon>
        <taxon>Teleostei</taxon>
        <taxon>Neoteleostei</taxon>
        <taxon>Acanthomorphata</taxon>
        <taxon>Eupercaria</taxon>
        <taxon>Perciformes</taxon>
        <taxon>Cottioidei</taxon>
        <taxon>Zoarcales</taxon>
        <taxon>Zoarcidae</taxon>
        <taxon>Zoarcinae</taxon>
        <taxon>Zoarces</taxon>
    </lineage>
</organism>
<evidence type="ECO:0000256" key="3">
    <source>
        <dbReference type="SAM" id="SignalP"/>
    </source>
</evidence>
<keyword evidence="3" id="KW-0732">Signal</keyword>
<protein>
    <recommendedName>
        <fullName evidence="6">Pituitary tumor-transforming gene 1 protein-interacting protein-like</fullName>
    </recommendedName>
</protein>
<dbReference type="GO" id="GO:0005737">
    <property type="term" value="C:cytoplasm"/>
    <property type="evidence" value="ECO:0007669"/>
    <property type="project" value="TreeGrafter"/>
</dbReference>
<feature type="compositionally biased region" description="Basic and acidic residues" evidence="1">
    <location>
        <begin position="171"/>
        <end position="182"/>
    </location>
</feature>
<evidence type="ECO:0000313" key="4">
    <source>
        <dbReference type="EMBL" id="KAK9513198.1"/>
    </source>
</evidence>
<name>A0AAW1DTN6_ZOAVI</name>
<sequence>MSPFKKERLRTLTTSVFLGAVVLCVSFVSQGECQTTPPPTPCAAHKSCDKCAPNAKCLWCITTNNCTEYPVSWLLPPPSVCQLSQARWGVCWLNFEGLIIAMAVLGGTILISITVCCCCCCCCKKRRSRPDRDEERFVRKREEIKQRADERNVERKARHDQIRKKYGLMSDSDHPYSKFENE</sequence>
<dbReference type="GO" id="GO:0006606">
    <property type="term" value="P:protein import into nucleus"/>
    <property type="evidence" value="ECO:0007669"/>
    <property type="project" value="TreeGrafter"/>
</dbReference>
<feature type="transmembrane region" description="Helical" evidence="2">
    <location>
        <begin position="98"/>
        <end position="123"/>
    </location>
</feature>
<dbReference type="GO" id="GO:0005634">
    <property type="term" value="C:nucleus"/>
    <property type="evidence" value="ECO:0007669"/>
    <property type="project" value="TreeGrafter"/>
</dbReference>
<evidence type="ECO:0000256" key="1">
    <source>
        <dbReference type="SAM" id="MobiDB-lite"/>
    </source>
</evidence>
<dbReference type="InterPro" id="IPR052304">
    <property type="entry name" value="PTTG1IP"/>
</dbReference>
<comment type="caution">
    <text evidence="4">The sequence shown here is derived from an EMBL/GenBank/DDBJ whole genome shotgun (WGS) entry which is preliminary data.</text>
</comment>